<dbReference type="Gene3D" id="3.90.1310.10">
    <property type="entry name" value="Penicillin-binding protein 2a (Domain 2)"/>
    <property type="match status" value="1"/>
</dbReference>
<dbReference type="Pfam" id="PF03717">
    <property type="entry name" value="PBP_dimer"/>
    <property type="match status" value="1"/>
</dbReference>
<dbReference type="Pfam" id="PF00905">
    <property type="entry name" value="Transpeptidase"/>
    <property type="match status" value="1"/>
</dbReference>
<dbReference type="InterPro" id="IPR012338">
    <property type="entry name" value="Beta-lactam/transpept-like"/>
</dbReference>
<evidence type="ECO:0000256" key="8">
    <source>
        <dbReference type="ARBA" id="ARBA00023136"/>
    </source>
</evidence>
<dbReference type="InterPro" id="IPR001460">
    <property type="entry name" value="PCN-bd_Tpept"/>
</dbReference>
<feature type="domain" description="Penicillin-binding protein dimerisation" evidence="12">
    <location>
        <begin position="65"/>
        <end position="297"/>
    </location>
</feature>
<feature type="transmembrane region" description="Helical" evidence="10">
    <location>
        <begin position="20"/>
        <end position="40"/>
    </location>
</feature>
<dbReference type="GO" id="GO:0005886">
    <property type="term" value="C:plasma membrane"/>
    <property type="evidence" value="ECO:0007669"/>
    <property type="project" value="UniProtKB-SubCell"/>
</dbReference>
<evidence type="ECO:0000313" key="13">
    <source>
        <dbReference type="EMBL" id="KAA9302123.1"/>
    </source>
</evidence>
<dbReference type="AlphaFoldDB" id="A0A5N1GMB9"/>
<keyword evidence="7 10" id="KW-1133">Transmembrane helix</keyword>
<evidence type="ECO:0000256" key="2">
    <source>
        <dbReference type="ARBA" id="ARBA00007171"/>
    </source>
</evidence>
<protein>
    <submittedName>
        <fullName evidence="13">Penicillin-binding protein 2</fullName>
    </submittedName>
</protein>
<keyword evidence="6" id="KW-0573">Peptidoglycan synthesis</keyword>
<feature type="domain" description="Penicillin-binding protein transpeptidase" evidence="11">
    <location>
        <begin position="341"/>
        <end position="669"/>
    </location>
</feature>
<sequence length="696" mass="76936">MDKQQVKRKETHWDRYLNRLNILLVLVFAGFALLIFRLGYLQLVNGQTFEELVHLTETNVAKEGVPRGYIVDRDGHKLVDNEGLQAIGYTRGKNTSGEDMAKTARRLADFIEMDTETLTERDLKDYWAASHEDELNDRLSSEEKRLKGGQLYDAQLNHIQSEDLDKLSDQDKEAAAIYKQMNSAYAFSTTLIKHENVTNEEVARVSEHSADLPGVTTTIDWKRVYPEKDLLRSVLGSVTTEKEGLPSHRANRYLAKGYARNDRVGQSYLEEMYEADLRGAKAKYETEVNQNGELVQNRQKYSGDIGNTLRLTIDTNLQKQVEAIAEDYLENKSTGENNQIYVVATDPRNGEVLALGGKRRGEDGKLYDDALGTINASFEMGSTVKGATIAAGYYYDVLEPGADNTFVDQAMNFSGTPIKASWWHAFDPSRRVVLDDRKALAVSSNVYMIRVAMAIGGMPEYTDGMSLVDLDPNLGNKLRHVYAQFGLGVETGIDLQNESTGLNGGDAAPGNYLDMSFGQFDTYTPMQLNQYVATIANGGKRYAPHLMKSIEKTDTSPDAKENFNQLIYKSQPRLLNEVQVDPAAIQAIQEGFRAVVADPDGLSHDLFGGFPVPVAAKTGTAETNDRGIVNSTFVAYAPYDNPRIAISIVIPAKSSSAADVDAQSVGYDVLAAYFGQGSTRNEADGDQEASQESSNQ</sequence>
<dbReference type="SUPFAM" id="SSF56519">
    <property type="entry name" value="Penicillin binding protein dimerisation domain"/>
    <property type="match status" value="1"/>
</dbReference>
<dbReference type="OrthoDB" id="9770103at2"/>
<evidence type="ECO:0000256" key="3">
    <source>
        <dbReference type="ARBA" id="ARBA00022475"/>
    </source>
</evidence>
<organism evidence="13 14">
    <name type="scientific">Aerococcus sanguinicola</name>
    <dbReference type="NCBI Taxonomy" id="119206"/>
    <lineage>
        <taxon>Bacteria</taxon>
        <taxon>Bacillati</taxon>
        <taxon>Bacillota</taxon>
        <taxon>Bacilli</taxon>
        <taxon>Lactobacillales</taxon>
        <taxon>Aerococcaceae</taxon>
        <taxon>Aerococcus</taxon>
    </lineage>
</organism>
<accession>A0A5N1GMB9</accession>
<evidence type="ECO:0000256" key="4">
    <source>
        <dbReference type="ARBA" id="ARBA00022692"/>
    </source>
</evidence>
<evidence type="ECO:0000256" key="5">
    <source>
        <dbReference type="ARBA" id="ARBA00022960"/>
    </source>
</evidence>
<dbReference type="Gene3D" id="3.40.710.10">
    <property type="entry name" value="DD-peptidase/beta-lactamase superfamily"/>
    <property type="match status" value="1"/>
</dbReference>
<comment type="caution">
    <text evidence="13">The sequence shown here is derived from an EMBL/GenBank/DDBJ whole genome shotgun (WGS) entry which is preliminary data.</text>
</comment>
<proteinExistence type="inferred from homology"/>
<keyword evidence="3" id="KW-1003">Cell membrane</keyword>
<evidence type="ECO:0000256" key="10">
    <source>
        <dbReference type="SAM" id="Phobius"/>
    </source>
</evidence>
<dbReference type="Gene3D" id="1.10.10.1230">
    <property type="entry name" value="Penicillin-binding protein, N-terminal non-catalytic domain, head sub-domain"/>
    <property type="match status" value="1"/>
</dbReference>
<dbReference type="GO" id="GO:0009252">
    <property type="term" value="P:peptidoglycan biosynthetic process"/>
    <property type="evidence" value="ECO:0007669"/>
    <property type="project" value="UniProtKB-KW"/>
</dbReference>
<evidence type="ECO:0000313" key="14">
    <source>
        <dbReference type="Proteomes" id="UP000327148"/>
    </source>
</evidence>
<dbReference type="GO" id="GO:0071972">
    <property type="term" value="F:peptidoglycan L,D-transpeptidase activity"/>
    <property type="evidence" value="ECO:0007669"/>
    <property type="project" value="TreeGrafter"/>
</dbReference>
<evidence type="ECO:0000259" key="11">
    <source>
        <dbReference type="Pfam" id="PF00905"/>
    </source>
</evidence>
<comment type="subcellular location">
    <subcellularLocation>
        <location evidence="1">Cell membrane</location>
        <topology evidence="1">Single-pass membrane protein</topology>
    </subcellularLocation>
</comment>
<dbReference type="InterPro" id="IPR050515">
    <property type="entry name" value="Beta-lactam/transpept"/>
</dbReference>
<dbReference type="GO" id="GO:0008658">
    <property type="term" value="F:penicillin binding"/>
    <property type="evidence" value="ECO:0007669"/>
    <property type="project" value="InterPro"/>
</dbReference>
<name>A0A5N1GMB9_9LACT</name>
<evidence type="ECO:0000256" key="1">
    <source>
        <dbReference type="ARBA" id="ARBA00004162"/>
    </source>
</evidence>
<dbReference type="GO" id="GO:0071555">
    <property type="term" value="P:cell wall organization"/>
    <property type="evidence" value="ECO:0007669"/>
    <property type="project" value="UniProtKB-KW"/>
</dbReference>
<evidence type="ECO:0000256" key="6">
    <source>
        <dbReference type="ARBA" id="ARBA00022984"/>
    </source>
</evidence>
<dbReference type="PANTHER" id="PTHR30627:SF2">
    <property type="entry name" value="PEPTIDOGLYCAN D,D-TRANSPEPTIDASE MRDA"/>
    <property type="match status" value="1"/>
</dbReference>
<dbReference type="RefSeq" id="WP_150983052.1">
    <property type="nucleotide sequence ID" value="NZ_VYWO01000001.1"/>
</dbReference>
<reference evidence="13 14" key="1">
    <citation type="submission" date="2019-09" db="EMBL/GenBank/DDBJ databases">
        <title>Draft genome sequence assemblies of isolates from the urinary tract.</title>
        <authorList>
            <person name="Mores C.R."/>
            <person name="Putonti C."/>
            <person name="Wolfe A.J."/>
        </authorList>
    </citation>
    <scope>NUCLEOTIDE SEQUENCE [LARGE SCALE GENOMIC DNA]</scope>
    <source>
        <strain evidence="13 14">UMB623</strain>
    </source>
</reference>
<comment type="similarity">
    <text evidence="2">Belongs to the transpeptidase family.</text>
</comment>
<evidence type="ECO:0000256" key="9">
    <source>
        <dbReference type="ARBA" id="ARBA00023316"/>
    </source>
</evidence>
<dbReference type="EMBL" id="VYWO01000001">
    <property type="protein sequence ID" value="KAA9302123.1"/>
    <property type="molecule type" value="Genomic_DNA"/>
</dbReference>
<gene>
    <name evidence="13" type="ORF">F6I03_02625</name>
</gene>
<dbReference type="InterPro" id="IPR036138">
    <property type="entry name" value="PBP_dimer_sf"/>
</dbReference>
<keyword evidence="5" id="KW-0133">Cell shape</keyword>
<dbReference type="GO" id="GO:0008360">
    <property type="term" value="P:regulation of cell shape"/>
    <property type="evidence" value="ECO:0007669"/>
    <property type="project" value="UniProtKB-KW"/>
</dbReference>
<dbReference type="PANTHER" id="PTHR30627">
    <property type="entry name" value="PEPTIDOGLYCAN D,D-TRANSPEPTIDASE"/>
    <property type="match status" value="1"/>
</dbReference>
<keyword evidence="9" id="KW-0961">Cell wall biogenesis/degradation</keyword>
<evidence type="ECO:0000256" key="7">
    <source>
        <dbReference type="ARBA" id="ARBA00022989"/>
    </source>
</evidence>
<dbReference type="InterPro" id="IPR005311">
    <property type="entry name" value="PBP_dimer"/>
</dbReference>
<dbReference type="STRING" id="119206.AWM72_07490"/>
<dbReference type="Proteomes" id="UP000327148">
    <property type="component" value="Unassembled WGS sequence"/>
</dbReference>
<keyword evidence="8 10" id="KW-0472">Membrane</keyword>
<dbReference type="SUPFAM" id="SSF56601">
    <property type="entry name" value="beta-lactamase/transpeptidase-like"/>
    <property type="match status" value="1"/>
</dbReference>
<keyword evidence="4 10" id="KW-0812">Transmembrane</keyword>
<evidence type="ECO:0000259" key="12">
    <source>
        <dbReference type="Pfam" id="PF03717"/>
    </source>
</evidence>